<protein>
    <submittedName>
        <fullName evidence="3">Unannotated protein</fullName>
    </submittedName>
</protein>
<dbReference type="Gene3D" id="3.40.50.150">
    <property type="entry name" value="Vaccinia Virus protein VP39"/>
    <property type="match status" value="1"/>
</dbReference>
<dbReference type="Pfam" id="PF05050">
    <property type="entry name" value="Methyltransf_21"/>
    <property type="match status" value="1"/>
</dbReference>
<organism evidence="3">
    <name type="scientific">freshwater metagenome</name>
    <dbReference type="NCBI Taxonomy" id="449393"/>
    <lineage>
        <taxon>unclassified sequences</taxon>
        <taxon>metagenomes</taxon>
        <taxon>ecological metagenomes</taxon>
    </lineage>
</organism>
<dbReference type="PANTHER" id="PTHR36973">
    <property type="entry name" value="SLL1456 PROTEIN-RELATED"/>
    <property type="match status" value="1"/>
</dbReference>
<evidence type="ECO:0000259" key="2">
    <source>
        <dbReference type="Pfam" id="PF05050"/>
    </source>
</evidence>
<sequence length="288" mass="31641">MSESGTPSEPFVSWAQNGEDVVLARALRPDLHPGFYIDVGAGHPETDSVTRAFSLRGWTGINIEPLPEEFALITAARPDDINLNIAIGTVAGTARLFAGPPESRGLSTMNHEFADHYLNKGQAFEPIDVEVRTLADVVAEHARQTVDFLKVDVEGLELDVLASADWATFRPRIVVVEATLPESTVPSHEEWEHLLIDAGYVFTLFDGLNRFYARSDEPELATRLSAPANVTDGFVTIASVQAAERAKRAETYALSLVDQVERTKVAMQVAQDRIHELEVDLHELRGSV</sequence>
<evidence type="ECO:0000256" key="1">
    <source>
        <dbReference type="SAM" id="Coils"/>
    </source>
</evidence>
<feature type="coiled-coil region" evidence="1">
    <location>
        <begin position="260"/>
        <end position="287"/>
    </location>
</feature>
<name>A0A6J6H0S8_9ZZZZ</name>
<dbReference type="GO" id="GO:0008171">
    <property type="term" value="F:O-methyltransferase activity"/>
    <property type="evidence" value="ECO:0007669"/>
    <property type="project" value="TreeGrafter"/>
</dbReference>
<evidence type="ECO:0000313" key="3">
    <source>
        <dbReference type="EMBL" id="CAB4606736.1"/>
    </source>
</evidence>
<keyword evidence="1" id="KW-0175">Coiled coil</keyword>
<dbReference type="InterPro" id="IPR029063">
    <property type="entry name" value="SAM-dependent_MTases_sf"/>
</dbReference>
<dbReference type="InterPro" id="IPR053188">
    <property type="entry name" value="FkbM_Methyltransferase"/>
</dbReference>
<dbReference type="PANTHER" id="PTHR36973:SF4">
    <property type="entry name" value="NODULATION PROTEIN"/>
    <property type="match status" value="1"/>
</dbReference>
<reference evidence="3" key="1">
    <citation type="submission" date="2020-05" db="EMBL/GenBank/DDBJ databases">
        <authorList>
            <person name="Chiriac C."/>
            <person name="Salcher M."/>
            <person name="Ghai R."/>
            <person name="Kavagutti S V."/>
        </authorList>
    </citation>
    <scope>NUCLEOTIDE SEQUENCE</scope>
</reference>
<feature type="domain" description="Methyltransferase FkbM" evidence="2">
    <location>
        <begin position="38"/>
        <end position="202"/>
    </location>
</feature>
<proteinExistence type="predicted"/>
<dbReference type="AlphaFoldDB" id="A0A6J6H0S8"/>
<dbReference type="EMBL" id="CAEZUP010000027">
    <property type="protein sequence ID" value="CAB4606736.1"/>
    <property type="molecule type" value="Genomic_DNA"/>
</dbReference>
<dbReference type="NCBIfam" id="TIGR01444">
    <property type="entry name" value="fkbM_fam"/>
    <property type="match status" value="1"/>
</dbReference>
<gene>
    <name evidence="3" type="ORF">UFOPK1835_00827</name>
</gene>
<dbReference type="SUPFAM" id="SSF53335">
    <property type="entry name" value="S-adenosyl-L-methionine-dependent methyltransferases"/>
    <property type="match status" value="1"/>
</dbReference>
<accession>A0A6J6H0S8</accession>
<dbReference type="InterPro" id="IPR006342">
    <property type="entry name" value="FkbM_mtfrase"/>
</dbReference>